<dbReference type="RefSeq" id="WP_008060787.1">
    <property type="nucleotide sequence ID" value="NZ_AFHG01000044.1"/>
</dbReference>
<proteinExistence type="predicted"/>
<organism evidence="2 3">
    <name type="scientific">Methyloversatilis universalis (strain ATCC BAA-1314 / DSM 25237 / JCM 13912 / CCUG 52030 / FAM5)</name>
    <dbReference type="NCBI Taxonomy" id="1000565"/>
    <lineage>
        <taxon>Bacteria</taxon>
        <taxon>Pseudomonadati</taxon>
        <taxon>Pseudomonadota</taxon>
        <taxon>Betaproteobacteria</taxon>
        <taxon>Nitrosomonadales</taxon>
        <taxon>Sterolibacteriaceae</taxon>
        <taxon>Methyloversatilis</taxon>
    </lineage>
</organism>
<gene>
    <name evidence="2" type="ORF">METUNv1_01736</name>
</gene>
<evidence type="ECO:0000256" key="1">
    <source>
        <dbReference type="SAM" id="MobiDB-lite"/>
    </source>
</evidence>
<evidence type="ECO:0000313" key="3">
    <source>
        <dbReference type="Proteomes" id="UP000005019"/>
    </source>
</evidence>
<reference evidence="2 3" key="1">
    <citation type="journal article" date="2011" name="J. Bacteriol.">
        <title>Genome sequence of Methyloversatilis universalis FAM5T, a methylotrophic representative of the order Rhodocyclales.</title>
        <authorList>
            <person name="Kittichotirat W."/>
            <person name="Good N.M."/>
            <person name="Hall R."/>
            <person name="Bringel F."/>
            <person name="Lajus A."/>
            <person name="Medigue C."/>
            <person name="Smalley N.E."/>
            <person name="Beck D."/>
            <person name="Bumgarner R."/>
            <person name="Vuilleumier S."/>
            <person name="Kalyuzhnaya M.G."/>
        </authorList>
    </citation>
    <scope>NUCLEOTIDE SEQUENCE [LARGE SCALE GENOMIC DNA]</scope>
    <source>
        <strain evidence="3">ATCC BAA-1314 / JCM 13912 / FAM5</strain>
    </source>
</reference>
<feature type="region of interest" description="Disordered" evidence="1">
    <location>
        <begin position="82"/>
        <end position="108"/>
    </location>
</feature>
<accession>F5RBU1</accession>
<comment type="caution">
    <text evidence="2">The sequence shown here is derived from an EMBL/GenBank/DDBJ whole genome shotgun (WGS) entry which is preliminary data.</text>
</comment>
<dbReference type="Proteomes" id="UP000005019">
    <property type="component" value="Unassembled WGS sequence"/>
</dbReference>
<protein>
    <submittedName>
        <fullName evidence="2">Uncharacterized protein</fullName>
    </submittedName>
</protein>
<keyword evidence="3" id="KW-1185">Reference proteome</keyword>
<sequence>MASKWEWHWSKRAPFYYETTGGYGNAIVDAEGRRVASHMPEDVGLLLASSPTMFATLVWLRDGLPPEDPRIAVIDRVIKRASDMSTKPVRPPTPEEQAALRARRERKG</sequence>
<name>F5RBU1_METUF</name>
<dbReference type="EMBL" id="AFHG01000044">
    <property type="protein sequence ID" value="EGK71958.1"/>
    <property type="molecule type" value="Genomic_DNA"/>
</dbReference>
<dbReference type="AlphaFoldDB" id="F5RBU1"/>
<evidence type="ECO:0000313" key="2">
    <source>
        <dbReference type="EMBL" id="EGK71958.1"/>
    </source>
</evidence>
<dbReference type="STRING" id="1000565.METUNv1_01736"/>